<sequence length="55" mass="5808">MVIKLLQGRVSQYASGMNRSGNAAVGRQIVKNRGQLPGIAHITTADARLPALHVA</sequence>
<name>A0A8S0FSE3_ECOLX</name>
<evidence type="ECO:0000313" key="1">
    <source>
        <dbReference type="EMBL" id="BBU83008.1"/>
    </source>
</evidence>
<dbReference type="AlphaFoldDB" id="A0A8S0FSE3"/>
<reference evidence="1 2" key="1">
    <citation type="submission" date="2020-01" db="EMBL/GenBank/DDBJ databases">
        <title>Dynamics of blaIMP-6 dissemination in carbapenem resistant Enterobacteriacea isolated from regional surveillance in Osaka, Japan.</title>
        <authorList>
            <person name="Abe R."/>
            <person name="Akeda Y."/>
            <person name="Sugawara Y."/>
            <person name="Yamamoto N."/>
            <person name="Tomono K."/>
            <person name="Takeuchi D."/>
            <person name="Kawahara R."/>
            <person name="Hamada S."/>
        </authorList>
    </citation>
    <scope>NUCLEOTIDE SEQUENCE [LARGE SCALE GENOMIC DNA]</scope>
    <source>
        <strain evidence="1 2">E300</strain>
    </source>
</reference>
<gene>
    <name evidence="1" type="ORF">EIMP300_44080</name>
</gene>
<evidence type="ECO:0000313" key="2">
    <source>
        <dbReference type="Proteomes" id="UP000467488"/>
    </source>
</evidence>
<accession>A0A8S0FSE3</accession>
<dbReference type="Proteomes" id="UP000467488">
    <property type="component" value="Chromosome"/>
</dbReference>
<organism evidence="1 2">
    <name type="scientific">Escherichia coli</name>
    <dbReference type="NCBI Taxonomy" id="562"/>
    <lineage>
        <taxon>Bacteria</taxon>
        <taxon>Pseudomonadati</taxon>
        <taxon>Pseudomonadota</taxon>
        <taxon>Gammaproteobacteria</taxon>
        <taxon>Enterobacterales</taxon>
        <taxon>Enterobacteriaceae</taxon>
        <taxon>Escherichia</taxon>
    </lineage>
</organism>
<protein>
    <submittedName>
        <fullName evidence="1">Uncharacterized protein</fullName>
    </submittedName>
</protein>
<dbReference type="EMBL" id="AP022360">
    <property type="protein sequence ID" value="BBU83008.1"/>
    <property type="molecule type" value="Genomic_DNA"/>
</dbReference>
<proteinExistence type="predicted"/>